<gene>
    <name evidence="5" type="ORF">CJD36_014030</name>
</gene>
<evidence type="ECO:0000313" key="6">
    <source>
        <dbReference type="Proteomes" id="UP000239872"/>
    </source>
</evidence>
<organism evidence="5 6">
    <name type="scientific">Flavipsychrobacter stenotrophus</name>
    <dbReference type="NCBI Taxonomy" id="2077091"/>
    <lineage>
        <taxon>Bacteria</taxon>
        <taxon>Pseudomonadati</taxon>
        <taxon>Bacteroidota</taxon>
        <taxon>Chitinophagia</taxon>
        <taxon>Chitinophagales</taxon>
        <taxon>Chitinophagaceae</taxon>
        <taxon>Flavipsychrobacter</taxon>
    </lineage>
</organism>
<dbReference type="PANTHER" id="PTHR44943">
    <property type="entry name" value="CELLULOSE SYNTHASE OPERON PROTEIN C"/>
    <property type="match status" value="1"/>
</dbReference>
<sequence length="1010" mass="116326">MLYLVSLLLFIRNVKISEAQLTSIKLNNMLKRISKLTLALMLLCLYTNAQWLKKFESSDNLYQDAKREIELKHYQKAINMCNKALDISPKNMDIHLLLGRAYSLAGKVDSARLELNRVIEKNPKYRDAYIYLINMESIACNYVQAIEYADLGLKYFPNDRDILLKKLDVYNKEGNWIESNKLADYLFDKYSGDPFIRTVYLEYKLTLARQYSHKGYIDIAKRSYEAVLEQDPLNKEAIQAVYNLDVRSGNYVSSLAFTNRALQASPSSYEFMIKKVGILEAMYRYVDAIEVIQNLEKLYPNDPEVRKLGPYMRMQAGRYYMNSDPYLQFQGVLEKEPGNRDALNYVVNIANSRGLSEDALSWVNTGLKKYQGDKDLTIKKMGILTNLKSYGLASKLAEGVYRQNPTPDNKANFIELRTQSAKAYIAEQEYDSAISDLKTVLQYDHSDKQATSMMVNAYSQQKRYDDALHVIDEVLTYYPGDEGLLYKKAGVLESYQHYAEAAQISRDLLQRYPDKRHYLNSFVEQSLAAGRQSLAYDDYSSTKTILQEVLEKQPDNLDALNYIINIETAFKQYDSAIVYADQALHYYPDSKDLLFKKAAIYSDAHKYQEAYAITGALHGQFPYNIRFRDAYIDQLQGSGRQYMASNMADSALGEYYKALEASPIDSNTLFYAINILNDQKQYDTALALIARGRRAYPDKPYFLLKRAVIYENQLKWEEAWLTADTLTKMANLDPKYQDYTNYLFSRRLKNQWGVAYLRSKFDYAPSINHIATVQYTRRIKRGSITGRINYAGRQNGTGFQFEADAIYNHTPKWYSYGVASYSPNGIIFPQLKLGYSIFHSFKHGYDGEVGVRYLKADSGTTLSFLASVAKEYKDFYFNLRGYYINLNTNLSSASLASAATTQPNYYSVILSARYYMNPVTHGDWFSAIAGYGTAPDDFSRNYALAQLLSYPTVSCGAGYTKQIKHRTTIGMFFSWYNQKYTDAVFVNNEKIADPTYHNQYDFYLQLLRRF</sequence>
<dbReference type="Pfam" id="PF19413">
    <property type="entry name" value="YaiO"/>
    <property type="match status" value="1"/>
</dbReference>
<comment type="caution">
    <text evidence="5">The sequence shown here is derived from an EMBL/GenBank/DDBJ whole genome shotgun (WGS) entry which is preliminary data.</text>
</comment>
<protein>
    <recommendedName>
        <fullName evidence="4">YaiO beta-barrel domain-containing protein</fullName>
    </recommendedName>
</protein>
<evidence type="ECO:0000256" key="3">
    <source>
        <dbReference type="PROSITE-ProRule" id="PRU00339"/>
    </source>
</evidence>
<accession>A0A2S7SVZ5</accession>
<dbReference type="InterPro" id="IPR051685">
    <property type="entry name" value="Ycf3/AcsC/BcsC/TPR_MFPF"/>
</dbReference>
<evidence type="ECO:0000313" key="5">
    <source>
        <dbReference type="EMBL" id="PQJ11083.1"/>
    </source>
</evidence>
<keyword evidence="6" id="KW-1185">Reference proteome</keyword>
<dbReference type="Pfam" id="PF14559">
    <property type="entry name" value="TPR_19"/>
    <property type="match status" value="2"/>
</dbReference>
<dbReference type="InterPro" id="IPR011990">
    <property type="entry name" value="TPR-like_helical_dom_sf"/>
</dbReference>
<evidence type="ECO:0000256" key="2">
    <source>
        <dbReference type="ARBA" id="ARBA00022803"/>
    </source>
</evidence>
<dbReference type="PROSITE" id="PS50005">
    <property type="entry name" value="TPR"/>
    <property type="match status" value="2"/>
</dbReference>
<dbReference type="AlphaFoldDB" id="A0A2S7SVZ5"/>
<feature type="domain" description="YaiO beta-barrel" evidence="4">
    <location>
        <begin position="749"/>
        <end position="899"/>
    </location>
</feature>
<evidence type="ECO:0000259" key="4">
    <source>
        <dbReference type="Pfam" id="PF19413"/>
    </source>
</evidence>
<dbReference type="SMART" id="SM00028">
    <property type="entry name" value="TPR"/>
    <property type="match status" value="9"/>
</dbReference>
<evidence type="ECO:0000256" key="1">
    <source>
        <dbReference type="ARBA" id="ARBA00022737"/>
    </source>
</evidence>
<dbReference type="Gene3D" id="1.25.40.10">
    <property type="entry name" value="Tetratricopeptide repeat domain"/>
    <property type="match status" value="5"/>
</dbReference>
<keyword evidence="2 3" id="KW-0802">TPR repeat</keyword>
<dbReference type="EMBL" id="PPSL01000003">
    <property type="protein sequence ID" value="PQJ11083.1"/>
    <property type="molecule type" value="Genomic_DNA"/>
</dbReference>
<dbReference type="InterPro" id="IPR030887">
    <property type="entry name" value="Beta-barrel_YaiO"/>
</dbReference>
<feature type="repeat" description="TPR" evidence="3">
    <location>
        <begin position="92"/>
        <end position="125"/>
    </location>
</feature>
<proteinExistence type="predicted"/>
<dbReference type="Proteomes" id="UP000239872">
    <property type="component" value="Unassembled WGS sequence"/>
</dbReference>
<dbReference type="SUPFAM" id="SSF48452">
    <property type="entry name" value="TPR-like"/>
    <property type="match status" value="3"/>
</dbReference>
<dbReference type="NCBIfam" id="TIGR04390">
    <property type="entry name" value="OMP_YaiO_dom"/>
    <property type="match status" value="1"/>
</dbReference>
<name>A0A2S7SVZ5_9BACT</name>
<reference evidence="5 6" key="1">
    <citation type="submission" date="2018-01" db="EMBL/GenBank/DDBJ databases">
        <title>A novel member of the phylum Bacteroidetes isolated from glacier ice.</title>
        <authorList>
            <person name="Liu Q."/>
            <person name="Xin Y.-H."/>
        </authorList>
    </citation>
    <scope>NUCLEOTIDE SEQUENCE [LARGE SCALE GENOMIC DNA]</scope>
    <source>
        <strain evidence="5 6">RB1R16</strain>
    </source>
</reference>
<feature type="repeat" description="TPR" evidence="3">
    <location>
        <begin position="58"/>
        <end position="91"/>
    </location>
</feature>
<dbReference type="InterPro" id="IPR019734">
    <property type="entry name" value="TPR_rpt"/>
</dbReference>
<dbReference type="PANTHER" id="PTHR44943:SF8">
    <property type="entry name" value="TPR REPEAT-CONTAINING PROTEIN MJ0263"/>
    <property type="match status" value="1"/>
</dbReference>
<keyword evidence="1" id="KW-0677">Repeat</keyword>